<evidence type="ECO:0000313" key="2">
    <source>
        <dbReference type="Proteomes" id="UP000309676"/>
    </source>
</evidence>
<keyword evidence="2" id="KW-1185">Reference proteome</keyword>
<sequence>MVDTRLIIIDGMPGSGKSTTGQLIADKLDLGNVQNTFIHELAENHPLRIYDRQFTSFALKDEANWFSTKVKQLFSQFVQDRLRSNQITIIEAYLFQNTIGFAFNMGMDLDDIKVLTRDIQNILLPLNPALIYYFQPYVEQNWRWICNIRGPEFTQDRCGLYSDEDFVKAGEFWTRNQDFVFTIVQEWSIPKLIIENEDYRWDEYKDNIFNFLRI</sequence>
<protein>
    <recommendedName>
        <fullName evidence="3">Thymidylate kinase-like domain-containing protein</fullName>
    </recommendedName>
</protein>
<accession>A0A5R9GDN0</accession>
<gene>
    <name evidence="1" type="ORF">FE782_09485</name>
</gene>
<evidence type="ECO:0000313" key="1">
    <source>
        <dbReference type="EMBL" id="TLS52200.1"/>
    </source>
</evidence>
<dbReference type="OrthoDB" id="8211253at2"/>
<dbReference type="EMBL" id="VCIW01000005">
    <property type="protein sequence ID" value="TLS52200.1"/>
    <property type="molecule type" value="Genomic_DNA"/>
</dbReference>
<evidence type="ECO:0008006" key="3">
    <source>
        <dbReference type="Google" id="ProtNLM"/>
    </source>
</evidence>
<organism evidence="1 2">
    <name type="scientific">Paenibacillus antri</name>
    <dbReference type="NCBI Taxonomy" id="2582848"/>
    <lineage>
        <taxon>Bacteria</taxon>
        <taxon>Bacillati</taxon>
        <taxon>Bacillota</taxon>
        <taxon>Bacilli</taxon>
        <taxon>Bacillales</taxon>
        <taxon>Paenibacillaceae</taxon>
        <taxon>Paenibacillus</taxon>
    </lineage>
</organism>
<comment type="caution">
    <text evidence="1">The sequence shown here is derived from an EMBL/GenBank/DDBJ whole genome shotgun (WGS) entry which is preliminary data.</text>
</comment>
<dbReference type="Proteomes" id="UP000309676">
    <property type="component" value="Unassembled WGS sequence"/>
</dbReference>
<reference evidence="1 2" key="1">
    <citation type="submission" date="2019-05" db="EMBL/GenBank/DDBJ databases">
        <authorList>
            <person name="Narsing Rao M.P."/>
            <person name="Li W.J."/>
        </authorList>
    </citation>
    <scope>NUCLEOTIDE SEQUENCE [LARGE SCALE GENOMIC DNA]</scope>
    <source>
        <strain evidence="1 2">SYSU_K30003</strain>
    </source>
</reference>
<dbReference type="RefSeq" id="WP_138193857.1">
    <property type="nucleotide sequence ID" value="NZ_VCIW01000005.1"/>
</dbReference>
<dbReference type="Gene3D" id="3.40.50.300">
    <property type="entry name" value="P-loop containing nucleotide triphosphate hydrolases"/>
    <property type="match status" value="1"/>
</dbReference>
<dbReference type="AlphaFoldDB" id="A0A5R9GDN0"/>
<dbReference type="InterPro" id="IPR027417">
    <property type="entry name" value="P-loop_NTPase"/>
</dbReference>
<proteinExistence type="predicted"/>
<dbReference type="SUPFAM" id="SSF52540">
    <property type="entry name" value="P-loop containing nucleoside triphosphate hydrolases"/>
    <property type="match status" value="1"/>
</dbReference>
<name>A0A5R9GDN0_9BACL</name>